<name>A0ABP8YVM0_9MICO</name>
<comment type="caution">
    <text evidence="6">The sequence shown here is derived from an EMBL/GenBank/DDBJ whole genome shotgun (WGS) entry which is preliminary data.</text>
</comment>
<dbReference type="Proteomes" id="UP001500121">
    <property type="component" value="Unassembled WGS sequence"/>
</dbReference>
<keyword evidence="1 3" id="KW-0547">Nucleotide-binding</keyword>
<dbReference type="SUPFAM" id="SSF52540">
    <property type="entry name" value="P-loop containing nucleoside triphosphate hydrolases"/>
    <property type="match status" value="2"/>
</dbReference>
<feature type="binding site" evidence="3">
    <location>
        <begin position="300"/>
        <end position="307"/>
    </location>
    <ligand>
        <name>ATP</name>
        <dbReference type="ChEBI" id="CHEBI:30616"/>
    </ligand>
</feature>
<dbReference type="SMART" id="SM00382">
    <property type="entry name" value="AAA"/>
    <property type="match status" value="2"/>
</dbReference>
<dbReference type="Pfam" id="PF01580">
    <property type="entry name" value="FtsK_SpoIIIE"/>
    <property type="match status" value="1"/>
</dbReference>
<dbReference type="InterPro" id="IPR003593">
    <property type="entry name" value="AAA+_ATPase"/>
</dbReference>
<dbReference type="InterPro" id="IPR027417">
    <property type="entry name" value="P-loop_NTPase"/>
</dbReference>
<evidence type="ECO:0000256" key="4">
    <source>
        <dbReference type="SAM" id="Phobius"/>
    </source>
</evidence>
<dbReference type="PROSITE" id="PS50901">
    <property type="entry name" value="FTSK"/>
    <property type="match status" value="1"/>
</dbReference>
<proteinExistence type="predicted"/>
<dbReference type="PANTHER" id="PTHR22683:SF1">
    <property type="entry name" value="TYPE VII SECRETION SYSTEM PROTEIN ESSC"/>
    <property type="match status" value="1"/>
</dbReference>
<gene>
    <name evidence="6" type="ORF">GCM10025783_06200</name>
</gene>
<protein>
    <recommendedName>
        <fullName evidence="5">FtsK domain-containing protein</fullName>
    </recommendedName>
</protein>
<keyword evidence="4" id="KW-1133">Transmembrane helix</keyword>
<organism evidence="6 7">
    <name type="scientific">Amnibacterium soli</name>
    <dbReference type="NCBI Taxonomy" id="1282736"/>
    <lineage>
        <taxon>Bacteria</taxon>
        <taxon>Bacillati</taxon>
        <taxon>Actinomycetota</taxon>
        <taxon>Actinomycetes</taxon>
        <taxon>Micrococcales</taxon>
        <taxon>Microbacteriaceae</taxon>
        <taxon>Amnibacterium</taxon>
    </lineage>
</organism>
<dbReference type="PANTHER" id="PTHR22683">
    <property type="entry name" value="SPORULATION PROTEIN RELATED"/>
    <property type="match status" value="1"/>
</dbReference>
<evidence type="ECO:0000256" key="1">
    <source>
        <dbReference type="ARBA" id="ARBA00022741"/>
    </source>
</evidence>
<evidence type="ECO:0000313" key="7">
    <source>
        <dbReference type="Proteomes" id="UP001500121"/>
    </source>
</evidence>
<dbReference type="EMBL" id="BAABLP010000001">
    <property type="protein sequence ID" value="GAA4738363.1"/>
    <property type="molecule type" value="Genomic_DNA"/>
</dbReference>
<accession>A0ABP8YVM0</accession>
<dbReference type="InterPro" id="IPR050206">
    <property type="entry name" value="FtsK/SpoIIIE/SftA"/>
</dbReference>
<feature type="transmembrane region" description="Helical" evidence="4">
    <location>
        <begin position="44"/>
        <end position="65"/>
    </location>
</feature>
<keyword evidence="2 3" id="KW-0067">ATP-binding</keyword>
<reference evidence="7" key="1">
    <citation type="journal article" date="2019" name="Int. J. Syst. Evol. Microbiol.">
        <title>The Global Catalogue of Microorganisms (GCM) 10K type strain sequencing project: providing services to taxonomists for standard genome sequencing and annotation.</title>
        <authorList>
            <consortium name="The Broad Institute Genomics Platform"/>
            <consortium name="The Broad Institute Genome Sequencing Center for Infectious Disease"/>
            <person name="Wu L."/>
            <person name="Ma J."/>
        </authorList>
    </citation>
    <scope>NUCLEOTIDE SEQUENCE [LARGE SCALE GENOMIC DNA]</scope>
    <source>
        <strain evidence="7">JCM 19015</strain>
    </source>
</reference>
<dbReference type="RefSeq" id="WP_345479474.1">
    <property type="nucleotide sequence ID" value="NZ_BAABLP010000001.1"/>
</dbReference>
<keyword evidence="4" id="KW-0812">Transmembrane</keyword>
<sequence length="840" mass="85287">MTDRLALPARPAPPDPPPFPVLGVIAPVVLAVGLFVVLGTPTVLLLAVFSPVLAIAAVVDGRLQLRRRSARDRRRHDAALEALERALAVQRSAAVDDARAEAPSPAVLAADPDAWAGRPPSGVLVLGTADLACAPLVSGVATTDRERRLLADGALLPDAPFTVPGGTGVAVVGPGPLPQAFSRAVGVARLRAAGGATGASVLRTTAGASADLVVEIGPDGAARVVHASGPAAGAAARVFRPALLTAAAHRAAVSRGGPTGLGDLLAAPASSGLAARFLVGADGPVELDLVIDGPHAVVGGTTGSGKSALLTAWILALAAAHPPERLVLLLVDCKGGAAFDPLARLPQVAGVVTDLDAEEAERAVASLGAELRRRERALRHAGAADVAASGLPRLVVVVDEYRALVDRAPALAALFADLAARGRSLGVHLVLCTQRPTGSIRDEVLANCSIRIGLRVHDAGESRALVGSDAAALLGREPVGGAVLVTDRTTSVRVAAVTEAAVQEAVAAIRARHTGSRVPAPWLPPLPLVVPLASLPAPPSPLVPLGLTDLPEEQRQPVLAWDPVAQPRLLVVGDPGTGRSTALAAASRGIGAAPLPGDPAALWDRVDQAARPLLVDDLDHLLDRLGEAHRAAALERLAMRLRDPAAAPTVVTARGPSAWSGLPLRGVLGLFDETALLGLGLDDHLALGGAKAAWSADPPPGRGWCSGARVQLALAPAVLPEQPPAPEPLPAGVVVLLTTRPQLRRDALADAGWAVAAPGVGGPLPDRTAVVGSPDEWQAEWRSLSALRSAAVVLVDGCGAGDLRTLLGIAQPLPPVTRPDEVVLVPAEGPPRRVRLPGAA</sequence>
<feature type="domain" description="FtsK" evidence="5">
    <location>
        <begin position="282"/>
        <end position="463"/>
    </location>
</feature>
<dbReference type="Gene3D" id="3.40.50.300">
    <property type="entry name" value="P-loop containing nucleotide triphosphate hydrolases"/>
    <property type="match status" value="2"/>
</dbReference>
<evidence type="ECO:0000259" key="5">
    <source>
        <dbReference type="PROSITE" id="PS50901"/>
    </source>
</evidence>
<evidence type="ECO:0000256" key="3">
    <source>
        <dbReference type="PROSITE-ProRule" id="PRU00289"/>
    </source>
</evidence>
<keyword evidence="7" id="KW-1185">Reference proteome</keyword>
<keyword evidence="4" id="KW-0472">Membrane</keyword>
<evidence type="ECO:0000256" key="2">
    <source>
        <dbReference type="ARBA" id="ARBA00022840"/>
    </source>
</evidence>
<dbReference type="InterPro" id="IPR002543">
    <property type="entry name" value="FtsK_dom"/>
</dbReference>
<feature type="transmembrane region" description="Helical" evidence="4">
    <location>
        <begin position="21"/>
        <end position="38"/>
    </location>
</feature>
<evidence type="ECO:0000313" key="6">
    <source>
        <dbReference type="EMBL" id="GAA4738363.1"/>
    </source>
</evidence>